<dbReference type="GO" id="GO:0016791">
    <property type="term" value="F:phosphatase activity"/>
    <property type="evidence" value="ECO:0007669"/>
    <property type="project" value="TreeGrafter"/>
</dbReference>
<dbReference type="Proteomes" id="UP000050865">
    <property type="component" value="Unassembled WGS sequence"/>
</dbReference>
<dbReference type="InterPro" id="IPR006379">
    <property type="entry name" value="HAD-SF_hydro_IIB"/>
</dbReference>
<dbReference type="Pfam" id="PF08282">
    <property type="entry name" value="Hydrolase_3"/>
    <property type="match status" value="1"/>
</dbReference>
<dbReference type="CDD" id="cd07516">
    <property type="entry name" value="HAD_Pase"/>
    <property type="match status" value="1"/>
</dbReference>
<dbReference type="PANTHER" id="PTHR10000">
    <property type="entry name" value="PHOSPHOSERINE PHOSPHATASE"/>
    <property type="match status" value="1"/>
</dbReference>
<dbReference type="GO" id="GO:0005829">
    <property type="term" value="C:cytosol"/>
    <property type="evidence" value="ECO:0007669"/>
    <property type="project" value="TreeGrafter"/>
</dbReference>
<dbReference type="InterPro" id="IPR036412">
    <property type="entry name" value="HAD-like_sf"/>
</dbReference>
<dbReference type="EMBL" id="AYZJ01000077">
    <property type="protein sequence ID" value="KRN19138.1"/>
    <property type="molecule type" value="Genomic_DNA"/>
</dbReference>
<accession>A0A0R2ERW5</accession>
<comment type="caution">
    <text evidence="1">The sequence shown here is derived from an EMBL/GenBank/DDBJ whole genome shotgun (WGS) entry which is preliminary data.</text>
</comment>
<dbReference type="SFLD" id="SFLDS00003">
    <property type="entry name" value="Haloacid_Dehalogenase"/>
    <property type="match status" value="1"/>
</dbReference>
<protein>
    <submittedName>
        <fullName evidence="1">HAD superfamily hydrolase</fullName>
    </submittedName>
</protein>
<name>A0A0R2ERW5_9LACO</name>
<reference evidence="1 2" key="1">
    <citation type="journal article" date="2015" name="Genome Announc.">
        <title>Expanding the biotechnology potential of lactobacilli through comparative genomics of 213 strains and associated genera.</title>
        <authorList>
            <person name="Sun Z."/>
            <person name="Harris H.M."/>
            <person name="McCann A."/>
            <person name="Guo C."/>
            <person name="Argimon S."/>
            <person name="Zhang W."/>
            <person name="Yang X."/>
            <person name="Jeffery I.B."/>
            <person name="Cooney J.C."/>
            <person name="Kagawa T.F."/>
            <person name="Liu W."/>
            <person name="Song Y."/>
            <person name="Salvetti E."/>
            <person name="Wrobel A."/>
            <person name="Rasinkangas P."/>
            <person name="Parkhill J."/>
            <person name="Rea M.C."/>
            <person name="O'Sullivan O."/>
            <person name="Ritari J."/>
            <person name="Douillard F.P."/>
            <person name="Paul Ross R."/>
            <person name="Yang R."/>
            <person name="Briner A.E."/>
            <person name="Felis G.E."/>
            <person name="de Vos W.M."/>
            <person name="Barrangou R."/>
            <person name="Klaenhammer T.R."/>
            <person name="Caufield P.W."/>
            <person name="Cui Y."/>
            <person name="Zhang H."/>
            <person name="O'Toole P.W."/>
        </authorList>
    </citation>
    <scope>NUCLEOTIDE SEQUENCE [LARGE SCALE GENOMIC DNA]</scope>
    <source>
        <strain evidence="1 2">DSM 22697</strain>
    </source>
</reference>
<proteinExistence type="predicted"/>
<organism evidence="1 2">
    <name type="scientific">Lacticaseibacillus camelliae DSM 22697 = JCM 13995</name>
    <dbReference type="NCBI Taxonomy" id="1423730"/>
    <lineage>
        <taxon>Bacteria</taxon>
        <taxon>Bacillati</taxon>
        <taxon>Bacillota</taxon>
        <taxon>Bacilli</taxon>
        <taxon>Lactobacillales</taxon>
        <taxon>Lactobacillaceae</taxon>
        <taxon>Lacticaseibacillus</taxon>
    </lineage>
</organism>
<dbReference type="Gene3D" id="3.40.50.1000">
    <property type="entry name" value="HAD superfamily/HAD-like"/>
    <property type="match status" value="1"/>
</dbReference>
<dbReference type="PATRIC" id="fig|1423730.4.peg.250"/>
<dbReference type="InterPro" id="IPR023214">
    <property type="entry name" value="HAD_sf"/>
</dbReference>
<keyword evidence="1" id="KW-0378">Hydrolase</keyword>
<keyword evidence="2" id="KW-1185">Reference proteome</keyword>
<dbReference type="SFLD" id="SFLDG01140">
    <property type="entry name" value="C2.B:_Phosphomannomutase_and_P"/>
    <property type="match status" value="1"/>
</dbReference>
<dbReference type="STRING" id="1423730.FC75_GL000239"/>
<dbReference type="GO" id="GO:0000287">
    <property type="term" value="F:magnesium ion binding"/>
    <property type="evidence" value="ECO:0007669"/>
    <property type="project" value="TreeGrafter"/>
</dbReference>
<dbReference type="NCBIfam" id="TIGR01484">
    <property type="entry name" value="HAD-SF-IIB"/>
    <property type="match status" value="1"/>
</dbReference>
<dbReference type="SUPFAM" id="SSF56784">
    <property type="entry name" value="HAD-like"/>
    <property type="match status" value="1"/>
</dbReference>
<dbReference type="InterPro" id="IPR000150">
    <property type="entry name" value="Cof"/>
</dbReference>
<sequence>MYKMIVSDLDESLLRDDGSVSPRDIETIHRLRDEGVKFVPNTGRGFASVQPLLATIGTKGLAGQYVISYNGGAIVENKDNRILVEHTLDFDIADQIYRMAVAEGDLCTHVYTFHHVYVANINEPERDYLENRGVDFQQFSAPDLSQFKDQPIAKVIFQHLDFGVRRRFYEKVEDTIKAPLTVTYSSNRYVEFNPDAIDKGKAAIALGEQIGINKDEIIALGDNSNDLSMLQQVGLGVAVANGIPAVKHAAGLVLDATNNDDPITELYEKVFKQA</sequence>
<gene>
    <name evidence="1" type="ORF">FC75_GL000239</name>
</gene>
<evidence type="ECO:0000313" key="2">
    <source>
        <dbReference type="Proteomes" id="UP000050865"/>
    </source>
</evidence>
<dbReference type="Gene3D" id="3.30.1240.10">
    <property type="match status" value="1"/>
</dbReference>
<dbReference type="NCBIfam" id="TIGR00099">
    <property type="entry name" value="Cof-subfamily"/>
    <property type="match status" value="1"/>
</dbReference>
<evidence type="ECO:0000313" key="1">
    <source>
        <dbReference type="EMBL" id="KRN19138.1"/>
    </source>
</evidence>
<dbReference type="AlphaFoldDB" id="A0A0R2ERW5"/>
<dbReference type="RefSeq" id="WP_056989843.1">
    <property type="nucleotide sequence ID" value="NZ_AYZJ01000077.1"/>
</dbReference>
<dbReference type="PANTHER" id="PTHR10000:SF8">
    <property type="entry name" value="HAD SUPERFAMILY HYDROLASE-LIKE, TYPE 3"/>
    <property type="match status" value="1"/>
</dbReference>